<feature type="transmembrane region" description="Helical" evidence="5">
    <location>
        <begin position="88"/>
        <end position="109"/>
    </location>
</feature>
<evidence type="ECO:0000256" key="1">
    <source>
        <dbReference type="ARBA" id="ARBA00004141"/>
    </source>
</evidence>
<evidence type="ECO:0000256" key="6">
    <source>
        <dbReference type="SAM" id="SignalP"/>
    </source>
</evidence>
<dbReference type="Proteomes" id="UP001046870">
    <property type="component" value="Chromosome 17"/>
</dbReference>
<keyword evidence="4 5" id="KW-0472">Membrane</keyword>
<dbReference type="SUPFAM" id="SSF103473">
    <property type="entry name" value="MFS general substrate transporter"/>
    <property type="match status" value="1"/>
</dbReference>
<keyword evidence="3 5" id="KW-1133">Transmembrane helix</keyword>
<protein>
    <submittedName>
        <fullName evidence="7">Uncharacterized protein</fullName>
    </submittedName>
</protein>
<comment type="caution">
    <text evidence="7">The sequence shown here is derived from an EMBL/GenBank/DDBJ whole genome shotgun (WGS) entry which is preliminary data.</text>
</comment>
<proteinExistence type="predicted"/>
<dbReference type="InterPro" id="IPR005828">
    <property type="entry name" value="MFS_sugar_transport-like"/>
</dbReference>
<accession>A0A9D3SZ87</accession>
<evidence type="ECO:0000256" key="3">
    <source>
        <dbReference type="ARBA" id="ARBA00022989"/>
    </source>
</evidence>
<evidence type="ECO:0000313" key="8">
    <source>
        <dbReference type="Proteomes" id="UP001046870"/>
    </source>
</evidence>
<name>A0A9D3SZ87_MEGAT</name>
<feature type="transmembrane region" description="Helical" evidence="5">
    <location>
        <begin position="148"/>
        <end position="165"/>
    </location>
</feature>
<evidence type="ECO:0000256" key="5">
    <source>
        <dbReference type="SAM" id="Phobius"/>
    </source>
</evidence>
<dbReference type="GO" id="GO:0016020">
    <property type="term" value="C:membrane"/>
    <property type="evidence" value="ECO:0007669"/>
    <property type="project" value="UniProtKB-SubCell"/>
</dbReference>
<sequence length="277" mass="31526">MLLVAMTLSGFLFIPLWWCIPESPRWLLSQGRLEEAEAIIRAAARKNRVTAPDVIFRQDDCTELMNKNDNQKSERLYTWLDLFKTTNIRNITIIQIIVWAVISMTYFGLSFNTPNMNGDPYLNCFISAATEFVGYGATWLFLHYMSRRFALTFMLLLCGVTLLLLKFIPDVVRSMGLGATSMASRIGSTVSPYIAHIGKYNKIIPYIFMGVISIVTGILSLLLPETKGKELPEHISQVKPLRCFCIKQRPLTGYMKEENTRLENGTEIFQEETAQSV</sequence>
<dbReference type="Pfam" id="PF00083">
    <property type="entry name" value="Sugar_tr"/>
    <property type="match status" value="1"/>
</dbReference>
<keyword evidence="2 5" id="KW-0812">Transmembrane</keyword>
<feature type="transmembrane region" description="Helical" evidence="5">
    <location>
        <begin position="203"/>
        <end position="223"/>
    </location>
</feature>
<dbReference type="PANTHER" id="PTHR24064">
    <property type="entry name" value="SOLUTE CARRIER FAMILY 22 MEMBER"/>
    <property type="match status" value="1"/>
</dbReference>
<dbReference type="Gene3D" id="1.20.1250.20">
    <property type="entry name" value="MFS general substrate transporter like domains"/>
    <property type="match status" value="1"/>
</dbReference>
<dbReference type="AlphaFoldDB" id="A0A9D3SZ87"/>
<dbReference type="GO" id="GO:0022857">
    <property type="term" value="F:transmembrane transporter activity"/>
    <property type="evidence" value="ECO:0007669"/>
    <property type="project" value="InterPro"/>
</dbReference>
<keyword evidence="8" id="KW-1185">Reference proteome</keyword>
<comment type="subcellular location">
    <subcellularLocation>
        <location evidence="1">Membrane</location>
        <topology evidence="1">Multi-pass membrane protein</topology>
    </subcellularLocation>
</comment>
<dbReference type="InterPro" id="IPR036259">
    <property type="entry name" value="MFS_trans_sf"/>
</dbReference>
<feature type="chain" id="PRO_5038496319" evidence="6">
    <location>
        <begin position="20"/>
        <end position="277"/>
    </location>
</feature>
<evidence type="ECO:0000256" key="2">
    <source>
        <dbReference type="ARBA" id="ARBA00022692"/>
    </source>
</evidence>
<organism evidence="7 8">
    <name type="scientific">Megalops atlanticus</name>
    <name type="common">Tarpon</name>
    <name type="synonym">Clupea gigantea</name>
    <dbReference type="NCBI Taxonomy" id="7932"/>
    <lineage>
        <taxon>Eukaryota</taxon>
        <taxon>Metazoa</taxon>
        <taxon>Chordata</taxon>
        <taxon>Craniata</taxon>
        <taxon>Vertebrata</taxon>
        <taxon>Euteleostomi</taxon>
        <taxon>Actinopterygii</taxon>
        <taxon>Neopterygii</taxon>
        <taxon>Teleostei</taxon>
        <taxon>Elopiformes</taxon>
        <taxon>Megalopidae</taxon>
        <taxon>Megalops</taxon>
    </lineage>
</organism>
<evidence type="ECO:0000256" key="4">
    <source>
        <dbReference type="ARBA" id="ARBA00023136"/>
    </source>
</evidence>
<gene>
    <name evidence="7" type="ORF">MATL_G00195120</name>
</gene>
<keyword evidence="6" id="KW-0732">Signal</keyword>
<feature type="signal peptide" evidence="6">
    <location>
        <begin position="1"/>
        <end position="19"/>
    </location>
</feature>
<reference evidence="7" key="1">
    <citation type="submission" date="2021-01" db="EMBL/GenBank/DDBJ databases">
        <authorList>
            <person name="Zahm M."/>
            <person name="Roques C."/>
            <person name="Cabau C."/>
            <person name="Klopp C."/>
            <person name="Donnadieu C."/>
            <person name="Jouanno E."/>
            <person name="Lampietro C."/>
            <person name="Louis A."/>
            <person name="Herpin A."/>
            <person name="Echchiki A."/>
            <person name="Berthelot C."/>
            <person name="Parey E."/>
            <person name="Roest-Crollius H."/>
            <person name="Braasch I."/>
            <person name="Postlethwait J."/>
            <person name="Bobe J."/>
            <person name="Montfort J."/>
            <person name="Bouchez O."/>
            <person name="Begum T."/>
            <person name="Mejri S."/>
            <person name="Adams A."/>
            <person name="Chen W.-J."/>
            <person name="Guiguen Y."/>
        </authorList>
    </citation>
    <scope>NUCLEOTIDE SEQUENCE</scope>
    <source>
        <strain evidence="7">YG-15Mar2019-1</strain>
        <tissue evidence="7">Brain</tissue>
    </source>
</reference>
<dbReference type="OrthoDB" id="8948363at2759"/>
<feature type="transmembrane region" description="Helical" evidence="5">
    <location>
        <begin position="121"/>
        <end position="142"/>
    </location>
</feature>
<dbReference type="EMBL" id="JAFDVH010000017">
    <property type="protein sequence ID" value="KAG7461814.1"/>
    <property type="molecule type" value="Genomic_DNA"/>
</dbReference>
<evidence type="ECO:0000313" key="7">
    <source>
        <dbReference type="EMBL" id="KAG7461814.1"/>
    </source>
</evidence>